<evidence type="ECO:0000313" key="5">
    <source>
        <dbReference type="EMBL" id="ANB15001.1"/>
    </source>
</evidence>
<evidence type="ECO:0000259" key="4">
    <source>
        <dbReference type="Pfam" id="PF10447"/>
    </source>
</evidence>
<proteinExistence type="predicted"/>
<dbReference type="GO" id="GO:0000176">
    <property type="term" value="C:nuclear exosome (RNase complex)"/>
    <property type="evidence" value="ECO:0007669"/>
    <property type="project" value="EnsemblFungi"/>
</dbReference>
<feature type="domain" description="Exosome complex component CSL4 C-terminal" evidence="4">
    <location>
        <begin position="116"/>
        <end position="222"/>
    </location>
</feature>
<dbReference type="GO" id="GO:0070481">
    <property type="term" value="P:nuclear-transcribed mRNA catabolic process, non-stop decay"/>
    <property type="evidence" value="ECO:0007669"/>
    <property type="project" value="EnsemblFungi"/>
</dbReference>
<dbReference type="GO" id="GO:0005730">
    <property type="term" value="C:nucleolus"/>
    <property type="evidence" value="ECO:0007669"/>
    <property type="project" value="UniProtKB-SubCell"/>
</dbReference>
<dbReference type="GO" id="GO:0071038">
    <property type="term" value="P:TRAMP-dependent tRNA surveillance pathway"/>
    <property type="evidence" value="ECO:0007669"/>
    <property type="project" value="EnsemblFungi"/>
</dbReference>
<keyword evidence="2" id="KW-0963">Cytoplasm</keyword>
<dbReference type="GeneID" id="30034552"/>
<dbReference type="RefSeq" id="XP_018737478.1">
    <property type="nucleotide sequence ID" value="XM_018879575.1"/>
</dbReference>
<organism evidence="5 6">
    <name type="scientific">Sugiyamaella lignohabitans</name>
    <dbReference type="NCBI Taxonomy" id="796027"/>
    <lineage>
        <taxon>Eukaryota</taxon>
        <taxon>Fungi</taxon>
        <taxon>Dikarya</taxon>
        <taxon>Ascomycota</taxon>
        <taxon>Saccharomycotina</taxon>
        <taxon>Dipodascomycetes</taxon>
        <taxon>Dipodascales</taxon>
        <taxon>Trichomonascaceae</taxon>
        <taxon>Sugiyamaella</taxon>
    </lineage>
</organism>
<name>A0A167F9Q0_9ASCO</name>
<dbReference type="OrthoDB" id="440760at2759"/>
<dbReference type="Proteomes" id="UP000189580">
    <property type="component" value="Chromosome b"/>
</dbReference>
<dbReference type="GO" id="GO:0071035">
    <property type="term" value="P:nuclear polyadenylation-dependent rRNA catabolic process"/>
    <property type="evidence" value="ECO:0007669"/>
    <property type="project" value="EnsemblFungi"/>
</dbReference>
<dbReference type="InterPro" id="IPR012340">
    <property type="entry name" value="NA-bd_OB-fold"/>
</dbReference>
<dbReference type="KEGG" id="slb:AWJ20_2620"/>
<dbReference type="SUPFAM" id="SSF50249">
    <property type="entry name" value="Nucleic acid-binding proteins"/>
    <property type="match status" value="1"/>
</dbReference>
<dbReference type="PANTHER" id="PTHR12686:SF8">
    <property type="entry name" value="EXOSOME COMPLEX COMPONENT CSL4"/>
    <property type="match status" value="1"/>
</dbReference>
<reference evidence="5 6" key="1">
    <citation type="submission" date="2016-02" db="EMBL/GenBank/DDBJ databases">
        <title>Complete genome sequence and transcriptome regulation of the pentose utilising yeast Sugiyamaella lignohabitans.</title>
        <authorList>
            <person name="Bellasio M."/>
            <person name="Peymann A."/>
            <person name="Valli M."/>
            <person name="Sipitzky M."/>
            <person name="Graf A."/>
            <person name="Sauer M."/>
            <person name="Marx H."/>
            <person name="Mattanovich D."/>
        </authorList>
    </citation>
    <scope>NUCLEOTIDE SEQUENCE [LARGE SCALE GENOMIC DNA]</scope>
    <source>
        <strain evidence="5 6">CBS 10342</strain>
    </source>
</reference>
<dbReference type="Gene3D" id="2.40.50.140">
    <property type="entry name" value="Nucleic acid-binding proteins"/>
    <property type="match status" value="1"/>
</dbReference>
<evidence type="ECO:0000313" key="6">
    <source>
        <dbReference type="Proteomes" id="UP000189580"/>
    </source>
</evidence>
<dbReference type="GO" id="GO:0000177">
    <property type="term" value="C:cytoplasmic exosome (RNase complex)"/>
    <property type="evidence" value="ECO:0007669"/>
    <property type="project" value="EnsemblFungi"/>
</dbReference>
<sequence>MTLPGYVVPGQIISPLIEKEGNVVRRYKPGHGVVERDFGNVKALSATLVGKIQIVSLDGKKEDDIVMVDDEDLENDKKSKVKGKPTELVFQINIENKFNYGSSDNVSSTRVGTSVLPEVGDIVYAKVVKLTLVQTHVEILVVENQGTISAESGLGVHASADGVVGLPPLASGQGSASSSGDIAEGFGGIIRIQDVRATQRDKVKIQESFKPGDIVRALVLSLGDGNNYYLSTARNDLGVIFAKSAAGEHMYPIDWQTMKSSVTGALELRKCAKPF</sequence>
<dbReference type="GO" id="GO:0006397">
    <property type="term" value="P:mRNA processing"/>
    <property type="evidence" value="ECO:0007669"/>
    <property type="project" value="EnsemblFungi"/>
</dbReference>
<protein>
    <submittedName>
        <fullName evidence="5">Csl4p</fullName>
    </submittedName>
</protein>
<comment type="subcellular location">
    <subcellularLocation>
        <location evidence="1">Nucleus</location>
        <location evidence="1">Nucleolus</location>
    </subcellularLocation>
</comment>
<dbReference type="GO" id="GO:0000467">
    <property type="term" value="P:exonucleolytic trimming to generate mature 3'-end of 5.8S rRNA from tricistronic rRNA transcript (SSU-rRNA, 5.8S rRNA, LSU-rRNA)"/>
    <property type="evidence" value="ECO:0007669"/>
    <property type="project" value="EnsemblFungi"/>
</dbReference>
<keyword evidence="6" id="KW-1185">Reference proteome</keyword>
<dbReference type="Pfam" id="PF10447">
    <property type="entry name" value="EXOSC1"/>
    <property type="match status" value="1"/>
</dbReference>
<dbReference type="PANTHER" id="PTHR12686">
    <property type="entry name" value="3'-5' EXORIBONUCLEASE CSL4-RELATED"/>
    <property type="match status" value="1"/>
</dbReference>
<evidence type="ECO:0000256" key="1">
    <source>
        <dbReference type="ARBA" id="ARBA00004604"/>
    </source>
</evidence>
<evidence type="ECO:0000256" key="2">
    <source>
        <dbReference type="ARBA" id="ARBA00022490"/>
    </source>
</evidence>
<dbReference type="Gene3D" id="2.40.50.880">
    <property type="match status" value="1"/>
</dbReference>
<evidence type="ECO:0000256" key="3">
    <source>
        <dbReference type="ARBA" id="ARBA00022835"/>
    </source>
</evidence>
<dbReference type="GO" id="GO:0003723">
    <property type="term" value="F:RNA binding"/>
    <property type="evidence" value="ECO:0007669"/>
    <property type="project" value="InterPro"/>
</dbReference>
<gene>
    <name evidence="5" type="primary">CSL4</name>
    <name evidence="5" type="ORF">AWJ20_2620</name>
</gene>
<dbReference type="InterPro" id="IPR019495">
    <property type="entry name" value="EXOSC1_C"/>
</dbReference>
<accession>A0A167F9Q0</accession>
<dbReference type="InterPro" id="IPR039771">
    <property type="entry name" value="Csl4"/>
</dbReference>
<keyword evidence="3" id="KW-0271">Exosome</keyword>
<dbReference type="EMBL" id="CP014503">
    <property type="protein sequence ID" value="ANB15001.1"/>
    <property type="molecule type" value="Genomic_DNA"/>
</dbReference>
<dbReference type="AlphaFoldDB" id="A0A167F9Q0"/>